<dbReference type="Pfam" id="PF04542">
    <property type="entry name" value="Sigma70_r2"/>
    <property type="match status" value="1"/>
</dbReference>
<dbReference type="CDD" id="cd06171">
    <property type="entry name" value="Sigma70_r4"/>
    <property type="match status" value="1"/>
</dbReference>
<dbReference type="InterPro" id="IPR013325">
    <property type="entry name" value="RNA_pol_sigma_r2"/>
</dbReference>
<organism evidence="8">
    <name type="scientific">mine drainage metagenome</name>
    <dbReference type="NCBI Taxonomy" id="410659"/>
    <lineage>
        <taxon>unclassified sequences</taxon>
        <taxon>metagenomes</taxon>
        <taxon>ecological metagenomes</taxon>
    </lineage>
</organism>
<dbReference type="AlphaFoldDB" id="T0XZA6"/>
<comment type="similarity">
    <text evidence="1">Belongs to the sigma-70 factor family. ECF subfamily.</text>
</comment>
<gene>
    <name evidence="8" type="ORF">B1A_21330</name>
</gene>
<dbReference type="Gene3D" id="1.10.1740.10">
    <property type="match status" value="1"/>
</dbReference>
<feature type="domain" description="RNA polymerase sigma-70 region 2" evidence="6">
    <location>
        <begin position="1"/>
        <end position="63"/>
    </location>
</feature>
<dbReference type="PANTHER" id="PTHR43133:SF8">
    <property type="entry name" value="RNA POLYMERASE SIGMA FACTOR HI_1459-RELATED"/>
    <property type="match status" value="1"/>
</dbReference>
<keyword evidence="3" id="KW-0731">Sigma factor</keyword>
<feature type="non-terminal residue" evidence="8">
    <location>
        <position position="1"/>
    </location>
</feature>
<proteinExistence type="inferred from homology"/>
<evidence type="ECO:0000256" key="5">
    <source>
        <dbReference type="ARBA" id="ARBA00023163"/>
    </source>
</evidence>
<reference evidence="8" key="1">
    <citation type="submission" date="2013-08" db="EMBL/GenBank/DDBJ databases">
        <authorList>
            <person name="Mendez C."/>
            <person name="Richter M."/>
            <person name="Ferrer M."/>
            <person name="Sanchez J."/>
        </authorList>
    </citation>
    <scope>NUCLEOTIDE SEQUENCE</scope>
</reference>
<dbReference type="InterPro" id="IPR007627">
    <property type="entry name" value="RNA_pol_sigma70_r2"/>
</dbReference>
<dbReference type="NCBIfam" id="TIGR02937">
    <property type="entry name" value="sigma70-ECF"/>
    <property type="match status" value="1"/>
</dbReference>
<dbReference type="GO" id="GO:0006352">
    <property type="term" value="P:DNA-templated transcription initiation"/>
    <property type="evidence" value="ECO:0007669"/>
    <property type="project" value="InterPro"/>
</dbReference>
<dbReference type="GO" id="GO:0016987">
    <property type="term" value="F:sigma factor activity"/>
    <property type="evidence" value="ECO:0007669"/>
    <property type="project" value="UniProtKB-KW"/>
</dbReference>
<evidence type="ECO:0000259" key="7">
    <source>
        <dbReference type="Pfam" id="PF08281"/>
    </source>
</evidence>
<protein>
    <submittedName>
        <fullName evidence="8">Protein containing RNA polymerase sigma-70</fullName>
    </submittedName>
</protein>
<evidence type="ECO:0000313" key="8">
    <source>
        <dbReference type="EMBL" id="EQD28096.1"/>
    </source>
</evidence>
<dbReference type="InterPro" id="IPR013249">
    <property type="entry name" value="RNA_pol_sigma70_r4_t2"/>
</dbReference>
<evidence type="ECO:0000256" key="2">
    <source>
        <dbReference type="ARBA" id="ARBA00023015"/>
    </source>
</evidence>
<evidence type="ECO:0000256" key="1">
    <source>
        <dbReference type="ARBA" id="ARBA00010641"/>
    </source>
</evidence>
<dbReference type="InterPro" id="IPR014284">
    <property type="entry name" value="RNA_pol_sigma-70_dom"/>
</dbReference>
<name>T0XZA6_9ZZZZ</name>
<dbReference type="Gene3D" id="1.10.10.10">
    <property type="entry name" value="Winged helix-like DNA-binding domain superfamily/Winged helix DNA-binding domain"/>
    <property type="match status" value="1"/>
</dbReference>
<sequence length="163" mass="18750">YQGKIYRLRCALLHDRTQSEDAAQESLVRIWKALDQYDGRAALSSWIYTVTRNRCLTALERRKTHESWDELGESAETGGPAAAAPWDGRAEQLRELVELLPERLRRALLLYYYEERSVTEVALMLGAPEGTIKTALHRARTALAEMLKRRGLDDPAYWREETS</sequence>
<reference evidence="8" key="2">
    <citation type="journal article" date="2014" name="ISME J.">
        <title>Microbial stratification in low pH oxic and suboxic macroscopic growths along an acid mine drainage.</title>
        <authorList>
            <person name="Mendez-Garcia C."/>
            <person name="Mesa V."/>
            <person name="Sprenger R.R."/>
            <person name="Richter M."/>
            <person name="Diez M.S."/>
            <person name="Solano J."/>
            <person name="Bargiela R."/>
            <person name="Golyshina O.V."/>
            <person name="Manteca A."/>
            <person name="Ramos J.L."/>
            <person name="Gallego J.R."/>
            <person name="Llorente I."/>
            <person name="Martins Dos Santos V.A."/>
            <person name="Jensen O.N."/>
            <person name="Pelaez A.I."/>
            <person name="Sanchez J."/>
            <person name="Ferrer M."/>
        </authorList>
    </citation>
    <scope>NUCLEOTIDE SEQUENCE</scope>
</reference>
<feature type="domain" description="RNA polymerase sigma factor 70 region 4 type 2" evidence="7">
    <location>
        <begin position="91"/>
        <end position="143"/>
    </location>
</feature>
<dbReference type="GO" id="GO:0003677">
    <property type="term" value="F:DNA binding"/>
    <property type="evidence" value="ECO:0007669"/>
    <property type="project" value="UniProtKB-KW"/>
</dbReference>
<evidence type="ECO:0000259" key="6">
    <source>
        <dbReference type="Pfam" id="PF04542"/>
    </source>
</evidence>
<evidence type="ECO:0000256" key="3">
    <source>
        <dbReference type="ARBA" id="ARBA00023082"/>
    </source>
</evidence>
<comment type="caution">
    <text evidence="8">The sequence shown here is derived from an EMBL/GenBank/DDBJ whole genome shotgun (WGS) entry which is preliminary data.</text>
</comment>
<dbReference type="InterPro" id="IPR036388">
    <property type="entry name" value="WH-like_DNA-bd_sf"/>
</dbReference>
<keyword evidence="4" id="KW-0238">DNA-binding</keyword>
<accession>T0XZA6</accession>
<keyword evidence="5" id="KW-0804">Transcription</keyword>
<dbReference type="InterPro" id="IPR013324">
    <property type="entry name" value="RNA_pol_sigma_r3/r4-like"/>
</dbReference>
<dbReference type="Pfam" id="PF08281">
    <property type="entry name" value="Sigma70_r4_2"/>
    <property type="match status" value="1"/>
</dbReference>
<dbReference type="SUPFAM" id="SSF88659">
    <property type="entry name" value="Sigma3 and sigma4 domains of RNA polymerase sigma factors"/>
    <property type="match status" value="1"/>
</dbReference>
<dbReference type="SUPFAM" id="SSF88946">
    <property type="entry name" value="Sigma2 domain of RNA polymerase sigma factors"/>
    <property type="match status" value="1"/>
</dbReference>
<dbReference type="InterPro" id="IPR039425">
    <property type="entry name" value="RNA_pol_sigma-70-like"/>
</dbReference>
<evidence type="ECO:0000256" key="4">
    <source>
        <dbReference type="ARBA" id="ARBA00023125"/>
    </source>
</evidence>
<dbReference type="EMBL" id="AUZX01015767">
    <property type="protein sequence ID" value="EQD28096.1"/>
    <property type="molecule type" value="Genomic_DNA"/>
</dbReference>
<dbReference type="PANTHER" id="PTHR43133">
    <property type="entry name" value="RNA POLYMERASE ECF-TYPE SIGMA FACTO"/>
    <property type="match status" value="1"/>
</dbReference>
<keyword evidence="2" id="KW-0805">Transcription regulation</keyword>